<keyword evidence="6" id="KW-1185">Reference proteome</keyword>
<evidence type="ECO:0000259" key="4">
    <source>
        <dbReference type="SMART" id="SM00881"/>
    </source>
</evidence>
<dbReference type="Proteomes" id="UP000199073">
    <property type="component" value="Unassembled WGS sequence"/>
</dbReference>
<dbReference type="SUPFAM" id="SSF51735">
    <property type="entry name" value="NAD(P)-binding Rossmann-fold domains"/>
    <property type="match status" value="1"/>
</dbReference>
<evidence type="ECO:0000256" key="3">
    <source>
        <dbReference type="ARBA" id="ARBA00022840"/>
    </source>
</evidence>
<dbReference type="RefSeq" id="WP_092225729.1">
    <property type="nucleotide sequence ID" value="NZ_FNJI01000038.1"/>
</dbReference>
<dbReference type="PANTHER" id="PTHR43334">
    <property type="entry name" value="ACETATE--COA LIGASE [ADP-FORMING]"/>
    <property type="match status" value="1"/>
</dbReference>
<keyword evidence="3" id="KW-0067">ATP-binding</keyword>
<dbReference type="OrthoDB" id="9791027at2"/>
<dbReference type="Gene3D" id="3.30.470.20">
    <property type="entry name" value="ATP-grasp fold, B domain"/>
    <property type="match status" value="1"/>
</dbReference>
<dbReference type="GO" id="GO:0016874">
    <property type="term" value="F:ligase activity"/>
    <property type="evidence" value="ECO:0007669"/>
    <property type="project" value="UniProtKB-KW"/>
</dbReference>
<dbReference type="Gene3D" id="3.30.1490.20">
    <property type="entry name" value="ATP-grasp fold, A domain"/>
    <property type="match status" value="1"/>
</dbReference>
<feature type="domain" description="CoA-binding" evidence="4">
    <location>
        <begin position="237"/>
        <end position="328"/>
    </location>
</feature>
<dbReference type="InterPro" id="IPR016102">
    <property type="entry name" value="Succinyl-CoA_synth-like"/>
</dbReference>
<dbReference type="InterPro" id="IPR003781">
    <property type="entry name" value="CoA-bd"/>
</dbReference>
<dbReference type="Pfam" id="PF13549">
    <property type="entry name" value="ATP-grasp_5"/>
    <property type="match status" value="1"/>
</dbReference>
<dbReference type="InterPro" id="IPR032875">
    <property type="entry name" value="Succ_CoA_lig_flav_dom"/>
</dbReference>
<dbReference type="Gene3D" id="3.40.50.720">
    <property type="entry name" value="NAD(P)-binding Rossmann-like Domain"/>
    <property type="match status" value="1"/>
</dbReference>
<dbReference type="SUPFAM" id="SSF56059">
    <property type="entry name" value="Glutathione synthetase ATP-binding domain-like"/>
    <property type="match status" value="1"/>
</dbReference>
<protein>
    <submittedName>
        <fullName evidence="5">Acyl-CoA synthetase (NDP forming)</fullName>
    </submittedName>
</protein>
<proteinExistence type="predicted"/>
<evidence type="ECO:0000256" key="2">
    <source>
        <dbReference type="ARBA" id="ARBA00022741"/>
    </source>
</evidence>
<dbReference type="AlphaFoldDB" id="A0A1H0V073"/>
<dbReference type="GO" id="GO:0005524">
    <property type="term" value="F:ATP binding"/>
    <property type="evidence" value="ECO:0007669"/>
    <property type="project" value="UniProtKB-KW"/>
</dbReference>
<dbReference type="SMART" id="SM00881">
    <property type="entry name" value="CoA_binding"/>
    <property type="match status" value="1"/>
</dbReference>
<dbReference type="EMBL" id="FNJI01000038">
    <property type="protein sequence ID" value="SDP71912.1"/>
    <property type="molecule type" value="Genomic_DNA"/>
</dbReference>
<evidence type="ECO:0000313" key="6">
    <source>
        <dbReference type="Proteomes" id="UP000199073"/>
    </source>
</evidence>
<evidence type="ECO:0000313" key="5">
    <source>
        <dbReference type="EMBL" id="SDP71912.1"/>
    </source>
</evidence>
<keyword evidence="2" id="KW-0547">Nucleotide-binding</keyword>
<reference evidence="5 6" key="1">
    <citation type="submission" date="2016-10" db="EMBL/GenBank/DDBJ databases">
        <authorList>
            <person name="de Groot N.N."/>
        </authorList>
    </citation>
    <scope>NUCLEOTIDE SEQUENCE [LARGE SCALE GENOMIC DNA]</scope>
    <source>
        <strain evidence="5 6">DSM 12130</strain>
    </source>
</reference>
<dbReference type="SUPFAM" id="SSF52210">
    <property type="entry name" value="Succinyl-CoA synthetase domains"/>
    <property type="match status" value="2"/>
</dbReference>
<dbReference type="InterPro" id="IPR051538">
    <property type="entry name" value="Acyl-CoA_Synth/Transferase"/>
</dbReference>
<keyword evidence="1" id="KW-0436">Ligase</keyword>
<dbReference type="InterPro" id="IPR013815">
    <property type="entry name" value="ATP_grasp_subdomain_1"/>
</dbReference>
<dbReference type="InterPro" id="IPR036291">
    <property type="entry name" value="NAD(P)-bd_dom_sf"/>
</dbReference>
<gene>
    <name evidence="5" type="ORF">SAMN05660330_03810</name>
</gene>
<accession>A0A1H0V073</accession>
<dbReference type="STRING" id="91360.SAMN05660330_03810"/>
<dbReference type="PANTHER" id="PTHR43334:SF2">
    <property type="entry name" value="ACETATE--COA LIGASE [ADP-FORMING]"/>
    <property type="match status" value="1"/>
</dbReference>
<name>A0A1H0V073_9BACT</name>
<organism evidence="5 6">
    <name type="scientific">Desulforhopalus singaporensis</name>
    <dbReference type="NCBI Taxonomy" id="91360"/>
    <lineage>
        <taxon>Bacteria</taxon>
        <taxon>Pseudomonadati</taxon>
        <taxon>Thermodesulfobacteriota</taxon>
        <taxon>Desulfobulbia</taxon>
        <taxon>Desulfobulbales</taxon>
        <taxon>Desulfocapsaceae</taxon>
        <taxon>Desulforhopalus</taxon>
    </lineage>
</organism>
<dbReference type="Pfam" id="PF13607">
    <property type="entry name" value="Succ_CoA_lig"/>
    <property type="match status" value="1"/>
</dbReference>
<evidence type="ECO:0000256" key="1">
    <source>
        <dbReference type="ARBA" id="ARBA00022598"/>
    </source>
</evidence>
<dbReference type="Pfam" id="PF13380">
    <property type="entry name" value="CoA_binding_2"/>
    <property type="match status" value="1"/>
</dbReference>
<dbReference type="Gene3D" id="3.40.50.261">
    <property type="entry name" value="Succinyl-CoA synthetase domains"/>
    <property type="match status" value="2"/>
</dbReference>
<sequence length="706" mass="76751">MSLRQLGFIESVNLLQGHGIDVEGILASSLEEVLFAADSVGYPVVLKAVSEKIIHKSDIGAVLLNLHDRAEIETAYFQLLDNGLQATGEPLDGILVQAMAKPGFELLLGAKQDPSFGPVTMLGLGGRYVELFSDAATGIGVLTRQDVLDMLVETKAGHILGGYRGQILDFDAVIELTIKVSKFMAEHPEIHEMDLNPVLVYEKGYAIVDSRLIGGEVVAYPDFEQITQEKINTIQAIFDARSVAIIGASRPGTQGGVILKNCLGIDRIYPIHPRFDQLHGLRCYPNLQALPEIPEVAVFAVNPERTLQIFEEFCTMGGKGAIIFSDGFAEVGRHDLEKSLLELSKQHNVPYIGPNCMGVIDNFSKLNTNFIPEQRSTPVTTPNGIGVISQSGGIGLELLEMFGADKLNIGRWVSIGNGSSLGVPEHLAYMGEDDRIKVIAIYLEGVADGLKLMEIGRRVTRKKPVLIIKGGVGGGAEAALSHTASMAGSHEAFKACCRQAGFYLVEDLTEDPKILVNVLSMLTSQPVPLGDKIAVVSVGGGAGILLADQVTEEKMALASFTAETRVRLQQLMGKNLAADTSALKASTLQGVGNNPIDMFGDCDDERLLEALRIIDDDPNTDVIITAIYLQVPLLSEYLPERLVDLKSELKKPLIISLRGFSDYVLRSSGYMSAKQLKSYTVPMIKPMRIALDIWQKYKKSFLDKRF</sequence>